<evidence type="ECO:0000313" key="2">
    <source>
        <dbReference type="Proteomes" id="UP000691718"/>
    </source>
</evidence>
<gene>
    <name evidence="1" type="ORF">PAPOLLO_LOCUS6097</name>
</gene>
<organism evidence="1 2">
    <name type="scientific">Parnassius apollo</name>
    <name type="common">Apollo butterfly</name>
    <name type="synonym">Papilio apollo</name>
    <dbReference type="NCBI Taxonomy" id="110799"/>
    <lineage>
        <taxon>Eukaryota</taxon>
        <taxon>Metazoa</taxon>
        <taxon>Ecdysozoa</taxon>
        <taxon>Arthropoda</taxon>
        <taxon>Hexapoda</taxon>
        <taxon>Insecta</taxon>
        <taxon>Pterygota</taxon>
        <taxon>Neoptera</taxon>
        <taxon>Endopterygota</taxon>
        <taxon>Lepidoptera</taxon>
        <taxon>Glossata</taxon>
        <taxon>Ditrysia</taxon>
        <taxon>Papilionoidea</taxon>
        <taxon>Papilionidae</taxon>
        <taxon>Parnassiinae</taxon>
        <taxon>Parnassini</taxon>
        <taxon>Parnassius</taxon>
        <taxon>Parnassius</taxon>
    </lineage>
</organism>
<evidence type="ECO:0000313" key="1">
    <source>
        <dbReference type="EMBL" id="CAG4959168.1"/>
    </source>
</evidence>
<name>A0A8S3WH65_PARAO</name>
<proteinExistence type="predicted"/>
<protein>
    <submittedName>
        <fullName evidence="1">(apollo) hypothetical protein</fullName>
    </submittedName>
</protein>
<dbReference type="AlphaFoldDB" id="A0A8S3WH65"/>
<sequence length="116" mass="13348">MIVNQNRDTFEYIKSSKLVGLEVEHLKNSLEDQKIDVKCITQSIESTTRVDSIVSDICDMKNIVQELQAQIQNIPTGDIHRQIHSRHRAHLAKDRKINGLNKRTQETWSKLVGISK</sequence>
<dbReference type="EMBL" id="CAJQZP010000393">
    <property type="protein sequence ID" value="CAG4959168.1"/>
    <property type="molecule type" value="Genomic_DNA"/>
</dbReference>
<accession>A0A8S3WH65</accession>
<comment type="caution">
    <text evidence="1">The sequence shown here is derived from an EMBL/GenBank/DDBJ whole genome shotgun (WGS) entry which is preliminary data.</text>
</comment>
<dbReference type="Proteomes" id="UP000691718">
    <property type="component" value="Unassembled WGS sequence"/>
</dbReference>
<reference evidence="1" key="1">
    <citation type="submission" date="2021-04" db="EMBL/GenBank/DDBJ databases">
        <authorList>
            <person name="Tunstrom K."/>
        </authorList>
    </citation>
    <scope>NUCLEOTIDE SEQUENCE</scope>
</reference>
<keyword evidence="2" id="KW-1185">Reference proteome</keyword>